<evidence type="ECO:0000259" key="20">
    <source>
        <dbReference type="Pfam" id="PF00391"/>
    </source>
</evidence>
<comment type="catalytic activity">
    <reaction evidence="1">
        <text>L-histidyl-[protein] + phosphoenolpyruvate = N(pros)-phospho-L-histidyl-[protein] + pyruvate</text>
        <dbReference type="Rhea" id="RHEA:23880"/>
        <dbReference type="Rhea" id="RHEA-COMP:9745"/>
        <dbReference type="Rhea" id="RHEA-COMP:9746"/>
        <dbReference type="ChEBI" id="CHEBI:15361"/>
        <dbReference type="ChEBI" id="CHEBI:29979"/>
        <dbReference type="ChEBI" id="CHEBI:58702"/>
        <dbReference type="ChEBI" id="CHEBI:64837"/>
        <dbReference type="EC" id="2.7.3.9"/>
    </reaction>
</comment>
<dbReference type="GO" id="GO:0016301">
    <property type="term" value="F:kinase activity"/>
    <property type="evidence" value="ECO:0007669"/>
    <property type="project" value="UniProtKB-KW"/>
</dbReference>
<dbReference type="SUPFAM" id="SSF47831">
    <property type="entry name" value="Enzyme I of the PEP:sugar phosphotransferase system HPr-binding (sub)domain"/>
    <property type="match status" value="1"/>
</dbReference>
<evidence type="ECO:0000256" key="1">
    <source>
        <dbReference type="ARBA" id="ARBA00000683"/>
    </source>
</evidence>
<dbReference type="GO" id="GO:0009401">
    <property type="term" value="P:phosphoenolpyruvate-dependent sugar phosphotransferase system"/>
    <property type="evidence" value="ECO:0007669"/>
    <property type="project" value="UniProtKB-KW"/>
</dbReference>
<dbReference type="Pfam" id="PF05524">
    <property type="entry name" value="PEP-utilisers_N"/>
    <property type="match status" value="1"/>
</dbReference>
<dbReference type="Gene3D" id="3.20.20.60">
    <property type="entry name" value="Phosphoenolpyruvate-binding domains"/>
    <property type="match status" value="1"/>
</dbReference>
<dbReference type="InterPro" id="IPR008279">
    <property type="entry name" value="PEP-util_enz_mobile_dom"/>
</dbReference>
<keyword evidence="12" id="KW-0598">Phosphotransferase system</keyword>
<dbReference type="SUPFAM" id="SSF52009">
    <property type="entry name" value="Phosphohistidine domain"/>
    <property type="match status" value="1"/>
</dbReference>
<feature type="binding site" evidence="18">
    <location>
        <position position="324"/>
    </location>
    <ligand>
        <name>phosphoenolpyruvate</name>
        <dbReference type="ChEBI" id="CHEBI:58702"/>
    </ligand>
</feature>
<keyword evidence="14" id="KW-0418">Kinase</keyword>
<dbReference type="PANTHER" id="PTHR46244:SF3">
    <property type="entry name" value="PHOSPHOENOLPYRUVATE-PROTEIN PHOSPHOTRANSFERASE"/>
    <property type="match status" value="1"/>
</dbReference>
<dbReference type="PIRSF" id="PIRSF000732">
    <property type="entry name" value="PTS_enzyme_I"/>
    <property type="match status" value="1"/>
</dbReference>
<evidence type="ECO:0000256" key="2">
    <source>
        <dbReference type="ARBA" id="ARBA00001946"/>
    </source>
</evidence>
<evidence type="ECO:0000256" key="12">
    <source>
        <dbReference type="ARBA" id="ARBA00022683"/>
    </source>
</evidence>
<evidence type="ECO:0000256" key="9">
    <source>
        <dbReference type="ARBA" id="ARBA00022490"/>
    </source>
</evidence>
<dbReference type="PRINTS" id="PR01736">
    <property type="entry name" value="PHPHTRNFRASE"/>
</dbReference>
<dbReference type="SUPFAM" id="SSF51621">
    <property type="entry name" value="Phosphoenolpyruvate/pyruvate domain"/>
    <property type="match status" value="1"/>
</dbReference>
<dbReference type="GO" id="GO:0046872">
    <property type="term" value="F:metal ion binding"/>
    <property type="evidence" value="ECO:0007669"/>
    <property type="project" value="UniProtKB-KW"/>
</dbReference>
<dbReference type="PROSITE" id="PS00742">
    <property type="entry name" value="PEP_ENZYMES_2"/>
    <property type="match status" value="1"/>
</dbReference>
<evidence type="ECO:0000256" key="3">
    <source>
        <dbReference type="ARBA" id="ARBA00002728"/>
    </source>
</evidence>
<comment type="function">
    <text evidence="3">General (non sugar-specific) component of the phosphoenolpyruvate-dependent sugar phosphotransferase system (sugar PTS). This major carbohydrate active-transport system catalyzes the phosphorylation of incoming sugar substrates concomitantly with their translocation across the cell membrane. Enzyme I transfers the phosphoryl group from phosphoenolpyruvate (PEP) to the phosphoryl carrier protein (HPr).</text>
</comment>
<evidence type="ECO:0000256" key="4">
    <source>
        <dbReference type="ARBA" id="ARBA00004496"/>
    </source>
</evidence>
<feature type="binding site" evidence="19">
    <location>
        <position position="421"/>
    </location>
    <ligand>
        <name>Mg(2+)</name>
        <dbReference type="ChEBI" id="CHEBI:18420"/>
    </ligand>
</feature>
<comment type="cofactor">
    <cofactor evidence="2 19">
        <name>Mg(2+)</name>
        <dbReference type="ChEBI" id="CHEBI:18420"/>
    </cofactor>
</comment>
<evidence type="ECO:0000256" key="16">
    <source>
        <dbReference type="ARBA" id="ARBA00033235"/>
    </source>
</evidence>
<dbReference type="Gene3D" id="1.10.274.10">
    <property type="entry name" value="PtsI, HPr-binding domain"/>
    <property type="match status" value="1"/>
</dbReference>
<dbReference type="InterPro" id="IPR050499">
    <property type="entry name" value="PEP-utilizing_PTS_enzyme"/>
</dbReference>
<feature type="binding site" evidence="18">
    <location>
        <position position="289"/>
    </location>
    <ligand>
        <name>phosphoenolpyruvate</name>
        <dbReference type="ChEBI" id="CHEBI:58702"/>
    </ligand>
</feature>
<organism evidence="23">
    <name type="scientific">Ignisphaera aggregans</name>
    <dbReference type="NCBI Taxonomy" id="334771"/>
    <lineage>
        <taxon>Archaea</taxon>
        <taxon>Thermoproteota</taxon>
        <taxon>Thermoprotei</taxon>
        <taxon>Desulfurococcales</taxon>
        <taxon>Desulfurococcaceae</taxon>
        <taxon>Ignisphaera</taxon>
    </lineage>
</organism>
<dbReference type="InterPro" id="IPR036637">
    <property type="entry name" value="Phosphohistidine_dom_sf"/>
</dbReference>
<feature type="domain" description="PEP-utilising enzyme mobile" evidence="20">
    <location>
        <begin position="148"/>
        <end position="218"/>
    </location>
</feature>
<comment type="subcellular location">
    <subcellularLocation>
        <location evidence="4">Cytoplasm</location>
    </subcellularLocation>
</comment>
<keyword evidence="23" id="KW-0670">Pyruvate</keyword>
<evidence type="ECO:0000259" key="21">
    <source>
        <dbReference type="Pfam" id="PF02896"/>
    </source>
</evidence>
<comment type="caution">
    <text evidence="23">The sequence shown here is derived from an EMBL/GenBank/DDBJ whole genome shotgun (WGS) entry which is preliminary data.</text>
</comment>
<evidence type="ECO:0000256" key="19">
    <source>
        <dbReference type="PIRSR" id="PIRSR000732-3"/>
    </source>
</evidence>
<feature type="binding site" evidence="18">
    <location>
        <begin position="446"/>
        <end position="447"/>
    </location>
    <ligand>
        <name>phosphoenolpyruvate</name>
        <dbReference type="ChEBI" id="CHEBI:58702"/>
    </ligand>
</feature>
<keyword evidence="9" id="KW-0963">Cytoplasm</keyword>
<dbReference type="EC" id="2.7.3.9" evidence="6"/>
<keyword evidence="8" id="KW-0813">Transport</keyword>
<feature type="binding site" evidence="19">
    <location>
        <position position="447"/>
    </location>
    <ligand>
        <name>Mg(2+)</name>
        <dbReference type="ChEBI" id="CHEBI:18420"/>
    </ligand>
</feature>
<dbReference type="GO" id="GO:0005737">
    <property type="term" value="C:cytoplasm"/>
    <property type="evidence" value="ECO:0007669"/>
    <property type="project" value="UniProtKB-SubCell"/>
</dbReference>
<evidence type="ECO:0000256" key="5">
    <source>
        <dbReference type="ARBA" id="ARBA00007837"/>
    </source>
</evidence>
<dbReference type="Pfam" id="PF02896">
    <property type="entry name" value="PEP-utilizers_C"/>
    <property type="match status" value="1"/>
</dbReference>
<evidence type="ECO:0000256" key="15">
    <source>
        <dbReference type="ARBA" id="ARBA00022842"/>
    </source>
</evidence>
<dbReference type="GO" id="GO:0008965">
    <property type="term" value="F:phosphoenolpyruvate-protein phosphotransferase activity"/>
    <property type="evidence" value="ECO:0007669"/>
    <property type="project" value="UniProtKB-EC"/>
</dbReference>
<keyword evidence="11 23" id="KW-0808">Transferase</keyword>
<accession>A0A7C5UXV7</accession>
<keyword evidence="13 19" id="KW-0479">Metal-binding</keyword>
<reference evidence="23" key="1">
    <citation type="journal article" date="2020" name="mSystems">
        <title>Genome- and Community-Level Interaction Insights into Carbon Utilization and Element Cycling Functions of Hydrothermarchaeota in Hydrothermal Sediment.</title>
        <authorList>
            <person name="Zhou Z."/>
            <person name="Liu Y."/>
            <person name="Xu W."/>
            <person name="Pan J."/>
            <person name="Luo Z.H."/>
            <person name="Li M."/>
        </authorList>
    </citation>
    <scope>NUCLEOTIDE SEQUENCE [LARGE SCALE GENOMIC DNA]</scope>
    <source>
        <strain evidence="23">SpSt-1</strain>
    </source>
</reference>
<comment type="similarity">
    <text evidence="5">Belongs to the PEP-utilizing enzyme family.</text>
</comment>
<evidence type="ECO:0000256" key="13">
    <source>
        <dbReference type="ARBA" id="ARBA00022723"/>
    </source>
</evidence>
<dbReference type="AlphaFoldDB" id="A0A7C5UXV7"/>
<evidence type="ECO:0000256" key="17">
    <source>
        <dbReference type="PIRSR" id="PIRSR000732-1"/>
    </source>
</evidence>
<evidence type="ECO:0000256" key="10">
    <source>
        <dbReference type="ARBA" id="ARBA00022597"/>
    </source>
</evidence>
<feature type="binding site" evidence="18">
    <location>
        <position position="457"/>
    </location>
    <ligand>
        <name>phosphoenolpyruvate</name>
        <dbReference type="ChEBI" id="CHEBI:58702"/>
    </ligand>
</feature>
<dbReference type="InterPro" id="IPR023151">
    <property type="entry name" value="PEP_util_CS"/>
</dbReference>
<dbReference type="EMBL" id="DRUB01000142">
    <property type="protein sequence ID" value="HHR96624.1"/>
    <property type="molecule type" value="Genomic_DNA"/>
</dbReference>
<feature type="domain" description="PEP-utilising enzyme C-terminal" evidence="21">
    <location>
        <begin position="251"/>
        <end position="533"/>
    </location>
</feature>
<dbReference type="InterPro" id="IPR006318">
    <property type="entry name" value="PTS_EI-like"/>
</dbReference>
<name>A0A7C5UXV7_9CREN</name>
<dbReference type="Pfam" id="PF00391">
    <property type="entry name" value="PEP-utilizers"/>
    <property type="match status" value="1"/>
</dbReference>
<dbReference type="NCBIfam" id="TIGR01417">
    <property type="entry name" value="PTS_I_fam"/>
    <property type="match status" value="1"/>
</dbReference>
<feature type="active site" description="Proton donor" evidence="17">
    <location>
        <position position="494"/>
    </location>
</feature>
<dbReference type="Gene3D" id="3.50.30.10">
    <property type="entry name" value="Phosphohistidine domain"/>
    <property type="match status" value="1"/>
</dbReference>
<dbReference type="PANTHER" id="PTHR46244">
    <property type="entry name" value="PHOSPHOENOLPYRUVATE-PROTEIN PHOSPHOTRANSFERASE"/>
    <property type="match status" value="1"/>
</dbReference>
<dbReference type="InterPro" id="IPR015813">
    <property type="entry name" value="Pyrv/PenolPyrv_kinase-like_dom"/>
</dbReference>
<evidence type="ECO:0000256" key="6">
    <source>
        <dbReference type="ARBA" id="ARBA00012232"/>
    </source>
</evidence>
<dbReference type="InterPro" id="IPR008731">
    <property type="entry name" value="PTS_EIN"/>
</dbReference>
<dbReference type="InterPro" id="IPR000121">
    <property type="entry name" value="PEP_util_C"/>
</dbReference>
<protein>
    <recommendedName>
        <fullName evidence="7">Phosphoenolpyruvate-protein phosphotransferase</fullName>
        <ecNumber evidence="6">2.7.3.9</ecNumber>
    </recommendedName>
    <alternativeName>
        <fullName evidence="16">Phosphotransferase system, enzyme I</fullName>
    </alternativeName>
</protein>
<evidence type="ECO:0000256" key="8">
    <source>
        <dbReference type="ARBA" id="ARBA00022448"/>
    </source>
</evidence>
<feature type="active site" description="Tele-phosphohistidine intermediate" evidence="17">
    <location>
        <position position="183"/>
    </location>
</feature>
<keyword evidence="15 19" id="KW-0460">Magnesium</keyword>
<evidence type="ECO:0000256" key="7">
    <source>
        <dbReference type="ARBA" id="ARBA00016544"/>
    </source>
</evidence>
<evidence type="ECO:0000256" key="14">
    <source>
        <dbReference type="ARBA" id="ARBA00022777"/>
    </source>
</evidence>
<sequence>MLLVKGIPASEGIAISHIFKYYPRTDIEIPQKCEAGERELVKLDEAFEKYKRYLNELLRIVDENEKDLLQAYILIAETFVSEARELIESSNICGELAVKHVLDKYLELMDQSSSELFVLRKSDLMDIALTLIEYMQRDRISSDVAGVKDNVIVAEELTPTAFFRIQRAGVKGIITIKGGITSHVAILARAHGIPYVIAPSLDISSIDDATVIIDGFEGKIIVNPTSELVDEYMKKAIILNELRDILKKYSFEKARTLDGYEIEVLCNIDNVEEARVASSQGCEGVGLFRVEYLYMSTHQPSEDVMVNTFTKIANFFENKPVVIRAPDLGADKPPPFINIHEDNPLLGLRGIRFLLEYRNEILKPFLRGFLKAYTHSRNLKLMIPMVSKPSEVHEFIEMLNNVANELSFINLKNLELGIMIETPAASVLIDKFAKIPQIKFVSFGTNDLTQYILAIDRTNPKLINMYNELEPSVLRVIVKSVEEALKHGLKIEICGELASKPIAIPILLVFGFRSLSVNPRYIGLIKYEIKNIKLQQLDHLRNEILNADNAAMVEELVINALRNYIDMRTILLFSQSSPTTR</sequence>
<dbReference type="InterPro" id="IPR040442">
    <property type="entry name" value="Pyrv_kinase-like_dom_sf"/>
</dbReference>
<evidence type="ECO:0000259" key="22">
    <source>
        <dbReference type="Pfam" id="PF05524"/>
    </source>
</evidence>
<dbReference type="InterPro" id="IPR036618">
    <property type="entry name" value="PtsI_HPr-bd_sf"/>
</dbReference>
<proteinExistence type="inferred from homology"/>
<evidence type="ECO:0000313" key="23">
    <source>
        <dbReference type="EMBL" id="HHR96624.1"/>
    </source>
</evidence>
<keyword evidence="10" id="KW-0762">Sugar transport</keyword>
<evidence type="ECO:0000256" key="18">
    <source>
        <dbReference type="PIRSR" id="PIRSR000732-2"/>
    </source>
</evidence>
<feature type="domain" description="Phosphotransferase system enzyme I N-terminal" evidence="22">
    <location>
        <begin position="5"/>
        <end position="117"/>
    </location>
</feature>
<gene>
    <name evidence="23" type="primary">ptsP</name>
    <name evidence="23" type="ORF">ENL47_07435</name>
</gene>
<dbReference type="InterPro" id="IPR024692">
    <property type="entry name" value="PTS_EI"/>
</dbReference>
<evidence type="ECO:0000256" key="11">
    <source>
        <dbReference type="ARBA" id="ARBA00022679"/>
    </source>
</evidence>